<evidence type="ECO:0000256" key="4">
    <source>
        <dbReference type="ARBA" id="ARBA00022842"/>
    </source>
</evidence>
<evidence type="ECO:0000313" key="8">
    <source>
        <dbReference type="Proteomes" id="UP000257143"/>
    </source>
</evidence>
<dbReference type="PANTHER" id="PTHR31609:SF1">
    <property type="entry name" value="CARBOHYDRATE DEACETYLASE"/>
    <property type="match status" value="1"/>
</dbReference>
<comment type="similarity">
    <text evidence="6">Belongs to the YdjC deacetylase family.</text>
</comment>
<dbReference type="InterPro" id="IPR006879">
    <property type="entry name" value="YdjC-like"/>
</dbReference>
<keyword evidence="8" id="KW-1185">Reference proteome</keyword>
<organism evidence="7 8">
    <name type="scientific">Oceanobacillus arenosus</name>
    <dbReference type="NCBI Taxonomy" id="1229153"/>
    <lineage>
        <taxon>Bacteria</taxon>
        <taxon>Bacillati</taxon>
        <taxon>Bacillota</taxon>
        <taxon>Bacilli</taxon>
        <taxon>Bacillales</taxon>
        <taxon>Bacillaceae</taxon>
        <taxon>Oceanobacillus</taxon>
    </lineage>
</organism>
<dbReference type="Pfam" id="PF04794">
    <property type="entry name" value="YdjC"/>
    <property type="match status" value="1"/>
</dbReference>
<name>A0A3D8Q162_9BACI</name>
<accession>A0A3D8Q162</accession>
<evidence type="ECO:0000256" key="3">
    <source>
        <dbReference type="ARBA" id="ARBA00022801"/>
    </source>
</evidence>
<dbReference type="NCBIfam" id="NF002559">
    <property type="entry name" value="PRK02134.1"/>
    <property type="match status" value="1"/>
</dbReference>
<dbReference type="GO" id="GO:0000272">
    <property type="term" value="P:polysaccharide catabolic process"/>
    <property type="evidence" value="ECO:0007669"/>
    <property type="project" value="InterPro"/>
</dbReference>
<dbReference type="GO" id="GO:0046872">
    <property type="term" value="F:metal ion binding"/>
    <property type="evidence" value="ECO:0007669"/>
    <property type="project" value="UniProtKB-KW"/>
</dbReference>
<evidence type="ECO:0000313" key="7">
    <source>
        <dbReference type="EMBL" id="RDW21338.1"/>
    </source>
</evidence>
<dbReference type="GO" id="GO:0016811">
    <property type="term" value="F:hydrolase activity, acting on carbon-nitrogen (but not peptide) bonds, in linear amides"/>
    <property type="evidence" value="ECO:0007669"/>
    <property type="project" value="UniProtKB-UniRule"/>
</dbReference>
<keyword evidence="3 6" id="KW-0378">Hydrolase</keyword>
<keyword evidence="2 6" id="KW-0479">Metal-binding</keyword>
<dbReference type="InterPro" id="IPR022948">
    <property type="entry name" value="COD_ChbG_bac"/>
</dbReference>
<proteinExistence type="inferred from homology"/>
<evidence type="ECO:0000256" key="5">
    <source>
        <dbReference type="ARBA" id="ARBA00023277"/>
    </source>
</evidence>
<comment type="caution">
    <text evidence="7">The sequence shown here is derived from an EMBL/GenBank/DDBJ whole genome shotgun (WGS) entry which is preliminary data.</text>
</comment>
<dbReference type="CDD" id="cd10803">
    <property type="entry name" value="YdjC_EF3048_like"/>
    <property type="match status" value="1"/>
</dbReference>
<dbReference type="InterPro" id="IPR011330">
    <property type="entry name" value="Glyco_hydro/deAcase_b/a-brl"/>
</dbReference>
<feature type="binding site" evidence="6">
    <location>
        <position position="60"/>
    </location>
    <ligand>
        <name>Mg(2+)</name>
        <dbReference type="ChEBI" id="CHEBI:18420"/>
    </ligand>
</feature>
<dbReference type="SUPFAM" id="SSF88713">
    <property type="entry name" value="Glycoside hydrolase/deacetylase"/>
    <property type="match status" value="1"/>
</dbReference>
<dbReference type="HAMAP" id="MF_01246">
    <property type="entry name" value="COD"/>
    <property type="match status" value="1"/>
</dbReference>
<dbReference type="EMBL" id="PIOC01000003">
    <property type="protein sequence ID" value="RDW21338.1"/>
    <property type="molecule type" value="Genomic_DNA"/>
</dbReference>
<keyword evidence="4 6" id="KW-0460">Magnesium</keyword>
<feature type="binding site" evidence="6">
    <location>
        <position position="122"/>
    </location>
    <ligand>
        <name>Mg(2+)</name>
        <dbReference type="ChEBI" id="CHEBI:18420"/>
    </ligand>
</feature>
<dbReference type="PANTHER" id="PTHR31609">
    <property type="entry name" value="YDJC DEACETYLASE FAMILY MEMBER"/>
    <property type="match status" value="1"/>
</dbReference>
<comment type="cofactor">
    <cofactor evidence="1 6">
        <name>Mg(2+)</name>
        <dbReference type="ChEBI" id="CHEBI:18420"/>
    </cofactor>
</comment>
<evidence type="ECO:0000256" key="1">
    <source>
        <dbReference type="ARBA" id="ARBA00001946"/>
    </source>
</evidence>
<dbReference type="RefSeq" id="WP_115771509.1">
    <property type="nucleotide sequence ID" value="NZ_PIOC01000003.1"/>
</dbReference>
<gene>
    <name evidence="7" type="ORF">CWR48_02700</name>
</gene>
<dbReference type="Gene3D" id="3.20.20.370">
    <property type="entry name" value="Glycoside hydrolase/deacetylase"/>
    <property type="match status" value="1"/>
</dbReference>
<dbReference type="OrthoDB" id="9774177at2"/>
<dbReference type="AlphaFoldDB" id="A0A3D8Q162"/>
<evidence type="ECO:0000256" key="6">
    <source>
        <dbReference type="HAMAP-Rule" id="MF_01246"/>
    </source>
</evidence>
<protein>
    <recommendedName>
        <fullName evidence="6">Carbohydrate deacetylase</fullName>
        <ecNumber evidence="6">3.5.1.-</ecNumber>
    </recommendedName>
</protein>
<dbReference type="Proteomes" id="UP000257143">
    <property type="component" value="Unassembled WGS sequence"/>
</dbReference>
<comment type="function">
    <text evidence="6">Probably catalyzes the deacetylation of acetylated carbohydrates an important step in the degradation of oligosaccharides.</text>
</comment>
<comment type="subunit">
    <text evidence="6">Homodimer.</text>
</comment>
<dbReference type="EC" id="3.5.1.-" evidence="6"/>
<dbReference type="GO" id="GO:0019213">
    <property type="term" value="F:deacetylase activity"/>
    <property type="evidence" value="ECO:0007669"/>
    <property type="project" value="TreeGrafter"/>
</dbReference>
<sequence length="249" mass="28190">MTKLIINADDFGYSKGVNLGIIETYKNGIVTSATMMTNMPGADDAAKLAKENPELGVGVHLVLDCGFPINDNVGSLIDAEGKFYKSDKVLSFAGSNDIEKEFTSQIEKFLSYDLTPTHLDSHHHIHSQEKVFPIVEKLANKYNLPIRNLRNNIKKSHFNIVEYFEESFYGDDLTIDSIIKILDKLNQFDTTEIMAHPAYIDEPVLTGSSYNLQRARELSILTDKRIQHEILNRGIELVSYRELKKTLHV</sequence>
<reference evidence="8" key="1">
    <citation type="submission" date="2017-11" db="EMBL/GenBank/DDBJ databases">
        <authorList>
            <person name="Zhu W."/>
        </authorList>
    </citation>
    <scope>NUCLEOTIDE SEQUENCE [LARGE SCALE GENOMIC DNA]</scope>
    <source>
        <strain evidence="8">CAU 1183</strain>
    </source>
</reference>
<evidence type="ECO:0000256" key="2">
    <source>
        <dbReference type="ARBA" id="ARBA00022723"/>
    </source>
</evidence>
<keyword evidence="5 6" id="KW-0119">Carbohydrate metabolism</keyword>